<dbReference type="InterPro" id="IPR027417">
    <property type="entry name" value="P-loop_NTPase"/>
</dbReference>
<dbReference type="Pfam" id="PF07728">
    <property type="entry name" value="AAA_5"/>
    <property type="match status" value="1"/>
</dbReference>
<dbReference type="Proteomes" id="UP001597049">
    <property type="component" value="Unassembled WGS sequence"/>
</dbReference>
<name>A0ABW3GKK2_9FLAO</name>
<dbReference type="SUPFAM" id="SSF52540">
    <property type="entry name" value="P-loop containing nucleoside triphosphate hydrolases"/>
    <property type="match status" value="1"/>
</dbReference>
<accession>A0ABW3GKK2</accession>
<dbReference type="RefSeq" id="WP_379656480.1">
    <property type="nucleotide sequence ID" value="NZ_JBHTIV010000002.1"/>
</dbReference>
<sequence length="1015" mass="118797">MTEKDYFESIEKKHIVKALNRILEEGYNPKRKSSTYDLVYKGFAFPPKYVASLASYFASAFYIPHNRFKGGEDSACFVFLREKGFSIEPKSHTKELKEPVTKKNVHLKYMNKKIEKELDLFRFRKHFEEYISYCKRSQWLKYREAYKFKFARWVNDNIDIDNQSNEEVLELCRKSQEQEYDEGTKGINFIVINKRFNDHFIELIDIENIRKMQKDELLDDSDLKESSLSFPKFSIWVATLLPKKYKVYANEDLIKPLFYLFDLDDKPKSGLRSFNLATTCLNEISQVALEEYESDLIELIQLIFPEASNIEDVDLVWLVQDFMLFMNKRVLDHEPNYFWVNQGNNYKVELEHGIVSAPDHSVHHHKRLRDLYEEDIIIHYANSAIRAVSKVTKEFEFKSRPYESNGEIDLVVKVNYQELETPIPVTSVQDVMEGKEDLLPKKYGPFTKELKVVQMYMCIFTKEAYNLLFSGYNPAVINNEANTLNEPFDFKYKTNMNSLNKILYGPPGTGKTYQTKNEALKIIGINPDGLEGHQIKKEFDHYVEEGRIIFTTFHQSMSYEDFIEGIKPVIDSEEDKEEDQEREQVSYKIVNGIFKEACENAKVLKEFEETDEDQYHLQSDLFKDRKIFKVSLGNTLEDTGELVYDFCKENNYIAIGWGGDLDFSGVKNRKEIQDRLVKSGMNVKPTDFNISAIERLAVWMRKGDLVFVSHGNKTLKAVGVITGDYEYKSSDKTPLTGYNHFRKVEWKILDAKIPVKKVYEKNFSQQSIYELYTKKLKTKFFGKAKKQVPENNNYVIIIDEINRGNVSQIFGELITLIEEDKREGKEEALKVTLPYSKKEFSVPQNLYIIGTMNTADRSIEALDSALRRRFEFKEMLPDYELIDTILENKTFESYPLSQILRTINERITVLIDRDHQIGHSYFLKLKDSAELAKDLEALFMKNIIPLLQEYFFNDYVKIAMVIGEGFMDKERYSNVKFAANEGDYESDYNDAVNYEISKQVDFVQAIKKLMNNTDV</sequence>
<comment type="caution">
    <text evidence="2">The sequence shown here is derived from an EMBL/GenBank/DDBJ whole genome shotgun (WGS) entry which is preliminary data.</text>
</comment>
<dbReference type="InterPro" id="IPR011704">
    <property type="entry name" value="ATPase_dyneun-rel_AAA"/>
</dbReference>
<evidence type="ECO:0000259" key="1">
    <source>
        <dbReference type="Pfam" id="PF07728"/>
    </source>
</evidence>
<dbReference type="InterPro" id="IPR052934">
    <property type="entry name" value="Methyl-DNA_Rec/Restrict_Enz"/>
</dbReference>
<proteinExistence type="predicted"/>
<feature type="domain" description="ATPase dynein-related AAA" evidence="1">
    <location>
        <begin position="786"/>
        <end position="870"/>
    </location>
</feature>
<gene>
    <name evidence="2" type="ORF">ACFQ0R_00870</name>
</gene>
<reference evidence="3" key="1">
    <citation type="journal article" date="2019" name="Int. J. Syst. Evol. Microbiol.">
        <title>The Global Catalogue of Microorganisms (GCM) 10K type strain sequencing project: providing services to taxonomists for standard genome sequencing and annotation.</title>
        <authorList>
            <consortium name="The Broad Institute Genomics Platform"/>
            <consortium name="The Broad Institute Genome Sequencing Center for Infectious Disease"/>
            <person name="Wu L."/>
            <person name="Ma J."/>
        </authorList>
    </citation>
    <scope>NUCLEOTIDE SEQUENCE [LARGE SCALE GENOMIC DNA]</scope>
    <source>
        <strain evidence="3">CCUG 56752</strain>
    </source>
</reference>
<protein>
    <submittedName>
        <fullName evidence="2">AAA family ATPase</fullName>
    </submittedName>
</protein>
<organism evidence="2 3">
    <name type="scientific">Psychroflexus salinarum</name>
    <dbReference type="NCBI Taxonomy" id="546024"/>
    <lineage>
        <taxon>Bacteria</taxon>
        <taxon>Pseudomonadati</taxon>
        <taxon>Bacteroidota</taxon>
        <taxon>Flavobacteriia</taxon>
        <taxon>Flavobacteriales</taxon>
        <taxon>Flavobacteriaceae</taxon>
        <taxon>Psychroflexus</taxon>
    </lineage>
</organism>
<evidence type="ECO:0000313" key="3">
    <source>
        <dbReference type="Proteomes" id="UP001597049"/>
    </source>
</evidence>
<dbReference type="PANTHER" id="PTHR37291:SF1">
    <property type="entry name" value="TYPE IV METHYL-DIRECTED RESTRICTION ENZYME ECOKMCRB SUBUNIT"/>
    <property type="match status" value="1"/>
</dbReference>
<keyword evidence="3" id="KW-1185">Reference proteome</keyword>
<dbReference type="Gene3D" id="3.40.50.300">
    <property type="entry name" value="P-loop containing nucleotide triphosphate hydrolases"/>
    <property type="match status" value="1"/>
</dbReference>
<dbReference type="PANTHER" id="PTHR37291">
    <property type="entry name" value="5-METHYLCYTOSINE-SPECIFIC RESTRICTION ENZYME B"/>
    <property type="match status" value="1"/>
</dbReference>
<dbReference type="EMBL" id="JBHTIV010000002">
    <property type="protein sequence ID" value="MFD0931141.1"/>
    <property type="molecule type" value="Genomic_DNA"/>
</dbReference>
<evidence type="ECO:0000313" key="2">
    <source>
        <dbReference type="EMBL" id="MFD0931141.1"/>
    </source>
</evidence>